<dbReference type="Gene3D" id="3.40.50.2000">
    <property type="entry name" value="Glycogen Phosphorylase B"/>
    <property type="match status" value="2"/>
</dbReference>
<evidence type="ECO:0000256" key="3">
    <source>
        <dbReference type="ARBA" id="ARBA00022679"/>
    </source>
</evidence>
<reference evidence="6" key="1">
    <citation type="journal article" date="2014" name="Tetrahedron">
        <title>Discovery of the lomaiviticin biosynthetic gene cluster in Salinispora pacifica.</title>
        <authorList>
            <person name="Janso J.E."/>
            <person name="Haltli B.A."/>
            <person name="Eustaquio A.S."/>
            <person name="Kulowski K."/>
            <person name="Waldman A.J."/>
            <person name="Zha L."/>
            <person name="Nakamura H."/>
            <person name="Bernan V.S."/>
            <person name="He H."/>
            <person name="Carter G.T."/>
            <person name="Koehn F.E."/>
            <person name="Balskus E.P."/>
        </authorList>
    </citation>
    <scope>NUCLEOTIDE SEQUENCE</scope>
    <source>
        <strain evidence="6">DPJ-0016</strain>
    </source>
</reference>
<proteinExistence type="inferred from homology"/>
<evidence type="ECO:0000256" key="2">
    <source>
        <dbReference type="ARBA" id="ARBA00022676"/>
    </source>
</evidence>
<accession>A0A059UH34</accession>
<keyword evidence="2" id="KW-0328">Glycosyltransferase</keyword>
<dbReference type="Pfam" id="PF06722">
    <property type="entry name" value="EryCIII-like_C"/>
    <property type="match status" value="1"/>
</dbReference>
<evidence type="ECO:0000256" key="1">
    <source>
        <dbReference type="ARBA" id="ARBA00006962"/>
    </source>
</evidence>
<evidence type="ECO:0000313" key="6">
    <source>
        <dbReference type="EMBL" id="AHZ61882.1"/>
    </source>
</evidence>
<dbReference type="InterPro" id="IPR048284">
    <property type="entry name" value="EryCIII-like_N"/>
</dbReference>
<feature type="domain" description="Erythromycin biosynthesis protein CIII-like N-terminal" evidence="5">
    <location>
        <begin position="85"/>
        <end position="210"/>
    </location>
</feature>
<dbReference type="InterPro" id="IPR010610">
    <property type="entry name" value="EryCIII-like_C"/>
</dbReference>
<dbReference type="GO" id="GO:0008194">
    <property type="term" value="F:UDP-glycosyltransferase activity"/>
    <property type="evidence" value="ECO:0007669"/>
    <property type="project" value="InterPro"/>
</dbReference>
<dbReference type="EMBL" id="KF731828">
    <property type="protein sequence ID" value="AHZ61882.1"/>
    <property type="molecule type" value="Genomic_DNA"/>
</dbReference>
<dbReference type="CDD" id="cd03784">
    <property type="entry name" value="GT1_Gtf-like"/>
    <property type="match status" value="1"/>
</dbReference>
<dbReference type="GO" id="GO:0016758">
    <property type="term" value="F:hexosyltransferase activity"/>
    <property type="evidence" value="ECO:0007669"/>
    <property type="project" value="UniProtKB-ARBA"/>
</dbReference>
<dbReference type="InterPro" id="IPR002213">
    <property type="entry name" value="UDP_glucos_trans"/>
</dbReference>
<feature type="domain" description="Erythromycin biosynthesis protein CIII-like C-terminal" evidence="4">
    <location>
        <begin position="223"/>
        <end position="369"/>
    </location>
</feature>
<protein>
    <submittedName>
        <fullName evidence="6">Lom48</fullName>
    </submittedName>
</protein>
<evidence type="ECO:0000259" key="5">
    <source>
        <dbReference type="Pfam" id="PF21036"/>
    </source>
</evidence>
<dbReference type="InterPro" id="IPR050426">
    <property type="entry name" value="Glycosyltransferase_28"/>
</dbReference>
<evidence type="ECO:0000259" key="4">
    <source>
        <dbReference type="Pfam" id="PF06722"/>
    </source>
</evidence>
<dbReference type="PANTHER" id="PTHR48050:SF13">
    <property type="entry name" value="STEROL 3-BETA-GLUCOSYLTRANSFERASE UGT80A2"/>
    <property type="match status" value="1"/>
</dbReference>
<keyword evidence="3" id="KW-0808">Transferase</keyword>
<dbReference type="PANTHER" id="PTHR48050">
    <property type="entry name" value="STEROL 3-BETA-GLUCOSYLTRANSFERASE"/>
    <property type="match status" value="1"/>
</dbReference>
<comment type="similarity">
    <text evidence="1">Belongs to the glycosyltransferase 28 family.</text>
</comment>
<gene>
    <name evidence="6" type="primary">lom48</name>
</gene>
<dbReference type="Pfam" id="PF21036">
    <property type="entry name" value="EryCIII-like_N"/>
    <property type="match status" value="1"/>
</dbReference>
<dbReference type="AlphaFoldDB" id="A0A059UH34"/>
<sequence>MRFLFLTTGSHVTVYAMTALAHAVRNAGHEVLVATNEPLIDAVETVGLPGVSITSASIRRFLATVDSPHEMVVTGRGLGRMAAATLAGLSELAQDWRPDVIVGSSMSYAAGLLAAARDVPFVRHIEYLRIPMAEIDPVAAEELAPELSRRGLGGLPKPDLVVDVSPPSLRSSPAADVHPMRYVATNPQRRLQRWAYTRPPGRSRVLITSGTHHRMLAGRSLRRLAAQLTAVGAEVVIAAPTRVAEEFGATAEDVRIGWIPLDTVAPTCDLAVHHGGATTTMAVIAAGVPQVITPPNTHTRAIADALSNFGAAVTARAPHQADHELADVLAAHSRELLADHRYARQAQALAAELAALPTPADVVRRMETLTATR</sequence>
<name>A0A059UH34_SALPI</name>
<dbReference type="GO" id="GO:0017000">
    <property type="term" value="P:antibiotic biosynthetic process"/>
    <property type="evidence" value="ECO:0007669"/>
    <property type="project" value="UniProtKB-ARBA"/>
</dbReference>
<dbReference type="SUPFAM" id="SSF53756">
    <property type="entry name" value="UDP-Glycosyltransferase/glycogen phosphorylase"/>
    <property type="match status" value="1"/>
</dbReference>
<organism evidence="6">
    <name type="scientific">Salinispora pacifica</name>
    <dbReference type="NCBI Taxonomy" id="351187"/>
    <lineage>
        <taxon>Bacteria</taxon>
        <taxon>Bacillati</taxon>
        <taxon>Actinomycetota</taxon>
        <taxon>Actinomycetes</taxon>
        <taxon>Micromonosporales</taxon>
        <taxon>Micromonosporaceae</taxon>
        <taxon>Salinispora</taxon>
    </lineage>
</organism>